<feature type="domain" description="HTH cro/C1-type" evidence="1">
    <location>
        <begin position="7"/>
        <end position="62"/>
    </location>
</feature>
<proteinExistence type="predicted"/>
<dbReference type="PhylomeDB" id="Q8DW68"/>
<dbReference type="InterPro" id="IPR010982">
    <property type="entry name" value="Lambda_DNA-bd_dom_sf"/>
</dbReference>
<dbReference type="EMBL" id="AE014133">
    <property type="protein sequence ID" value="AAN57979.1"/>
    <property type="molecule type" value="Genomic_DNA"/>
</dbReference>
<organism evidence="2 3">
    <name type="scientific">Streptococcus mutans serotype c (strain ATCC 700610 / UA159)</name>
    <dbReference type="NCBI Taxonomy" id="210007"/>
    <lineage>
        <taxon>Bacteria</taxon>
        <taxon>Bacillati</taxon>
        <taxon>Bacillota</taxon>
        <taxon>Bacilli</taxon>
        <taxon>Lactobacillales</taxon>
        <taxon>Streptococcaceae</taxon>
        <taxon>Streptococcus</taxon>
    </lineage>
</organism>
<dbReference type="eggNOG" id="COG3620">
    <property type="taxonomic scope" value="Bacteria"/>
</dbReference>
<dbReference type="PATRIC" id="fig|210007.7.peg.179"/>
<dbReference type="Gene3D" id="1.10.260.40">
    <property type="entry name" value="lambda repressor-like DNA-binding domains"/>
    <property type="match status" value="1"/>
</dbReference>
<accession>Q8DW68</accession>
<dbReference type="InterPro" id="IPR040819">
    <property type="entry name" value="Rol_Rep_N"/>
</dbReference>
<reference evidence="2 3" key="1">
    <citation type="journal article" date="2002" name="Proc. Natl. Acad. Sci. U.S.A.">
        <title>Genome sequence of Streptococcus mutans UA159, a cariogenic dental pathogen.</title>
        <authorList>
            <person name="Ajdic D."/>
            <person name="McShan W.M."/>
            <person name="McLaughlin R.E."/>
            <person name="Savic G."/>
            <person name="Chang J."/>
            <person name="Carson M.B."/>
            <person name="Primeaux C."/>
            <person name="Tian R."/>
            <person name="Kenton S."/>
            <person name="Jia H."/>
            <person name="Lin S."/>
            <person name="Qian Y."/>
            <person name="Li S."/>
            <person name="Zhu H."/>
            <person name="Najar F."/>
            <person name="Lai H."/>
            <person name="White J."/>
            <person name="Roe B.A."/>
            <person name="Ferretti J.J."/>
        </authorList>
    </citation>
    <scope>NUCLEOTIDE SEQUENCE [LARGE SCALE GENOMIC DNA]</scope>
    <source>
        <strain evidence="3">ATCC 700610 / UA159</strain>
    </source>
</reference>
<evidence type="ECO:0000259" key="1">
    <source>
        <dbReference type="PROSITE" id="PS50943"/>
    </source>
</evidence>
<evidence type="ECO:0000313" key="3">
    <source>
        <dbReference type="Proteomes" id="UP000002512"/>
    </source>
</evidence>
<dbReference type="GO" id="GO:0003677">
    <property type="term" value="F:DNA binding"/>
    <property type="evidence" value="ECO:0007669"/>
    <property type="project" value="InterPro"/>
</dbReference>
<evidence type="ECO:0000313" key="2">
    <source>
        <dbReference type="EMBL" id="AAN57979.1"/>
    </source>
</evidence>
<dbReference type="OrthoDB" id="2067664at2"/>
<dbReference type="RefSeq" id="WP_002310801.1">
    <property type="nucleotide sequence ID" value="NC_004350.2"/>
</dbReference>
<sequence>MLSHADLKRIRLELGFTQRKMAAIIGYSYFNYRNIEQGQRKITKEFEETLFHFLNRKSETKLEGSVDWLKIRFKTLDFKMVITKVLKLKPADFFLEEKSLYSYRYMVTYGAIRILYSDSKKKAESGTLIDLTGGGCRELELILIEQGRDWFSFLHDVFLFAEQERKDRLLEDFLAFPRFDIALDELYKETGNLDLFDIKARVFDNKIIMKRTRTFTAIEGLKKVDGRFVNQGLTLNFGSRQSALMIRFYQKDYEQALLKDVSVDYIHEVYNLKNRYELELHDTKAFDVLKEWYTMETDLTQIGARILNNYFEVKDWNGKYDSEWDGLLGTQAGFKFVVRPRQIDYARTKYWVTRQVSSALKLLKIADVVFKRDELSEIISEAYLSKNHAKLAEEICQRNGVEFEEIVRQI</sequence>
<name>Q8DW68_STRMU</name>
<protein>
    <submittedName>
        <fullName evidence="2">Transposon protein</fullName>
    </submittedName>
</protein>
<dbReference type="SUPFAM" id="SSF47413">
    <property type="entry name" value="lambda repressor-like DNA-binding domains"/>
    <property type="match status" value="1"/>
</dbReference>
<dbReference type="KEGG" id="smu:SMU_207c"/>
<dbReference type="CDD" id="cd00093">
    <property type="entry name" value="HTH_XRE"/>
    <property type="match status" value="1"/>
</dbReference>
<dbReference type="STRING" id="210007.SMU_207c"/>
<dbReference type="PROSITE" id="PS50943">
    <property type="entry name" value="HTH_CROC1"/>
    <property type="match status" value="1"/>
</dbReference>
<dbReference type="SMART" id="SM00530">
    <property type="entry name" value="HTH_XRE"/>
    <property type="match status" value="1"/>
</dbReference>
<keyword evidence="3" id="KW-1185">Reference proteome</keyword>
<dbReference type="AlphaFoldDB" id="Q8DW68"/>
<dbReference type="Pfam" id="PF02486">
    <property type="entry name" value="Rep_trans"/>
    <property type="match status" value="1"/>
</dbReference>
<dbReference type="Proteomes" id="UP000002512">
    <property type="component" value="Chromosome"/>
</dbReference>
<dbReference type="InterPro" id="IPR001387">
    <property type="entry name" value="Cro/C1-type_HTH"/>
</dbReference>
<dbReference type="InterPro" id="IPR003491">
    <property type="entry name" value="REP-like_C"/>
</dbReference>
<dbReference type="Pfam" id="PF18106">
    <property type="entry name" value="Rol_Rep_N"/>
    <property type="match status" value="1"/>
</dbReference>
<dbReference type="HOGENOM" id="CLU_037938_0_0_9"/>
<gene>
    <name evidence="2" type="ordered locus">SMU_207c</name>
</gene>